<keyword evidence="2" id="KW-0472">Membrane</keyword>
<feature type="region of interest" description="Disordered" evidence="1">
    <location>
        <begin position="238"/>
        <end position="262"/>
    </location>
</feature>
<dbReference type="EMBL" id="CAFBLP010000032">
    <property type="protein sequence ID" value="CAB4880211.1"/>
    <property type="molecule type" value="Genomic_DNA"/>
</dbReference>
<feature type="transmembrane region" description="Helical" evidence="2">
    <location>
        <begin position="201"/>
        <end position="226"/>
    </location>
</feature>
<organism evidence="3">
    <name type="scientific">freshwater metagenome</name>
    <dbReference type="NCBI Taxonomy" id="449393"/>
    <lineage>
        <taxon>unclassified sequences</taxon>
        <taxon>metagenomes</taxon>
        <taxon>ecological metagenomes</taxon>
    </lineage>
</organism>
<gene>
    <name evidence="3" type="ORF">UFOPK3376_01443</name>
</gene>
<feature type="region of interest" description="Disordered" evidence="1">
    <location>
        <begin position="22"/>
        <end position="45"/>
    </location>
</feature>
<protein>
    <submittedName>
        <fullName evidence="3">Unannotated protein</fullName>
    </submittedName>
</protein>
<sequence length="262" mass="27097">MKWLVATVVVFGLVLVAPPVDAVPPDTTPPADVGSPGTVPFEGGTPDSVPTVTVSAESGGGSLVIVPAGCEVPPPATVVFVGTLLAKDTRTARFRLEHTRAGSADGFAVGDLVDIRYDDDVRFLAANRRYLVGASPLAGAVVLSSKVRDTKPLFGGNAVIGINDKTVECPVLKDPVRTLDVDGAPISSGVFKTLAGARGDLLVAVLGPVIWAFGIILALVVLRWMFSTMFVLARGSAPGGSAPGGTAPPVRRDRRHHGPPRR</sequence>
<evidence type="ECO:0000256" key="2">
    <source>
        <dbReference type="SAM" id="Phobius"/>
    </source>
</evidence>
<name>A0A6J7ED93_9ZZZZ</name>
<dbReference type="AlphaFoldDB" id="A0A6J7ED93"/>
<feature type="compositionally biased region" description="Low complexity" evidence="1">
    <location>
        <begin position="22"/>
        <end position="33"/>
    </location>
</feature>
<feature type="compositionally biased region" description="Basic residues" evidence="1">
    <location>
        <begin position="252"/>
        <end position="262"/>
    </location>
</feature>
<evidence type="ECO:0000256" key="1">
    <source>
        <dbReference type="SAM" id="MobiDB-lite"/>
    </source>
</evidence>
<keyword evidence="2" id="KW-1133">Transmembrane helix</keyword>
<evidence type="ECO:0000313" key="3">
    <source>
        <dbReference type="EMBL" id="CAB4880211.1"/>
    </source>
</evidence>
<proteinExistence type="predicted"/>
<reference evidence="3" key="1">
    <citation type="submission" date="2020-05" db="EMBL/GenBank/DDBJ databases">
        <authorList>
            <person name="Chiriac C."/>
            <person name="Salcher M."/>
            <person name="Ghai R."/>
            <person name="Kavagutti S V."/>
        </authorList>
    </citation>
    <scope>NUCLEOTIDE SEQUENCE</scope>
</reference>
<accession>A0A6J7ED93</accession>
<keyword evidence="2" id="KW-0812">Transmembrane</keyword>